<protein>
    <submittedName>
        <fullName evidence="3">Acyl-CoA thioesterase</fullName>
    </submittedName>
</protein>
<keyword evidence="4" id="KW-1185">Reference proteome</keyword>
<sequence length="161" mass="19130">MKNEVSTTVKVRFSDCDPIGHLNNVKYLEYMFNAREDHVETFYGFTYEEYTKKTGCTWIAIQNEIAYLKEVRYNTQVIISSKTIEIEDRTSKIEIIMMSLDRKVVHAVLWVTIIYFNLKNRKSAVHPPEVKDLFHQFYVDLEQKDFKSRVKFLRSQNAKNS</sequence>
<accession>A0A3M7LCL8</accession>
<dbReference type="PANTHER" id="PTHR31793">
    <property type="entry name" value="4-HYDROXYBENZOYL-COA THIOESTERASE FAMILY MEMBER"/>
    <property type="match status" value="1"/>
</dbReference>
<dbReference type="CDD" id="cd00586">
    <property type="entry name" value="4HBT"/>
    <property type="match status" value="1"/>
</dbReference>
<evidence type="ECO:0000256" key="1">
    <source>
        <dbReference type="ARBA" id="ARBA00005953"/>
    </source>
</evidence>
<evidence type="ECO:0000256" key="2">
    <source>
        <dbReference type="ARBA" id="ARBA00022801"/>
    </source>
</evidence>
<dbReference type="PANTHER" id="PTHR31793:SF27">
    <property type="entry name" value="NOVEL THIOESTERASE SUPERFAMILY DOMAIN AND SAPOSIN A-TYPE DOMAIN CONTAINING PROTEIN (0610012H03RIK)"/>
    <property type="match status" value="1"/>
</dbReference>
<dbReference type="SUPFAM" id="SSF54637">
    <property type="entry name" value="Thioesterase/thiol ester dehydrase-isomerase"/>
    <property type="match status" value="1"/>
</dbReference>
<organism evidence="3 4">
    <name type="scientific">Chryseobacterium nematophagum</name>
    <dbReference type="NCBI Taxonomy" id="2305228"/>
    <lineage>
        <taxon>Bacteria</taxon>
        <taxon>Pseudomonadati</taxon>
        <taxon>Bacteroidota</taxon>
        <taxon>Flavobacteriia</taxon>
        <taxon>Flavobacteriales</taxon>
        <taxon>Weeksellaceae</taxon>
        <taxon>Chryseobacterium group</taxon>
        <taxon>Chryseobacterium</taxon>
    </lineage>
</organism>
<dbReference type="RefSeq" id="WP_122545327.1">
    <property type="nucleotide sequence ID" value="NZ_QWIV01000005.1"/>
</dbReference>
<reference evidence="3 4" key="1">
    <citation type="submission" date="2018-08" db="EMBL/GenBank/DDBJ databases">
        <title>Chryseobacterium nematophagum: a novel matrix digesting pathogen of nematodes.</title>
        <authorList>
            <person name="Page A."/>
            <person name="Roberts M."/>
            <person name="Felix M.-A."/>
            <person name="Weir W."/>
        </authorList>
    </citation>
    <scope>NUCLEOTIDE SEQUENCE [LARGE SCALE GENOMIC DNA]</scope>
    <source>
        <strain evidence="3 4">JUb275</strain>
    </source>
</reference>
<dbReference type="Proteomes" id="UP000267524">
    <property type="component" value="Unassembled WGS sequence"/>
</dbReference>
<dbReference type="GO" id="GO:0047617">
    <property type="term" value="F:fatty acyl-CoA hydrolase activity"/>
    <property type="evidence" value="ECO:0007669"/>
    <property type="project" value="TreeGrafter"/>
</dbReference>
<name>A0A3M7LCL8_9FLAO</name>
<proteinExistence type="inferred from homology"/>
<dbReference type="AlphaFoldDB" id="A0A3M7LCL8"/>
<evidence type="ECO:0000313" key="3">
    <source>
        <dbReference type="EMBL" id="RMZ60518.1"/>
    </source>
</evidence>
<comment type="caution">
    <text evidence="3">The sequence shown here is derived from an EMBL/GenBank/DDBJ whole genome shotgun (WGS) entry which is preliminary data.</text>
</comment>
<dbReference type="EMBL" id="QWIV01000005">
    <property type="protein sequence ID" value="RMZ60518.1"/>
    <property type="molecule type" value="Genomic_DNA"/>
</dbReference>
<dbReference type="Pfam" id="PF13279">
    <property type="entry name" value="4HBT_2"/>
    <property type="match status" value="1"/>
</dbReference>
<gene>
    <name evidence="3" type="ORF">D1632_00605</name>
</gene>
<evidence type="ECO:0000313" key="4">
    <source>
        <dbReference type="Proteomes" id="UP000267524"/>
    </source>
</evidence>
<dbReference type="InterPro" id="IPR029069">
    <property type="entry name" value="HotDog_dom_sf"/>
</dbReference>
<dbReference type="InterPro" id="IPR050563">
    <property type="entry name" value="4-hydroxybenzoyl-CoA_TE"/>
</dbReference>
<comment type="similarity">
    <text evidence="1">Belongs to the 4-hydroxybenzoyl-CoA thioesterase family.</text>
</comment>
<keyword evidence="2" id="KW-0378">Hydrolase</keyword>
<dbReference type="Gene3D" id="3.10.129.10">
    <property type="entry name" value="Hotdog Thioesterase"/>
    <property type="match status" value="1"/>
</dbReference>